<organism evidence="1 2">
    <name type="scientific">Babjeviella inositovora NRRL Y-12698</name>
    <dbReference type="NCBI Taxonomy" id="984486"/>
    <lineage>
        <taxon>Eukaryota</taxon>
        <taxon>Fungi</taxon>
        <taxon>Dikarya</taxon>
        <taxon>Ascomycota</taxon>
        <taxon>Saccharomycotina</taxon>
        <taxon>Pichiomycetes</taxon>
        <taxon>Serinales incertae sedis</taxon>
        <taxon>Babjeviella</taxon>
    </lineage>
</organism>
<dbReference type="RefSeq" id="XP_018984997.1">
    <property type="nucleotide sequence ID" value="XM_019127178.1"/>
</dbReference>
<gene>
    <name evidence="1" type="ORF">BABINDRAFT_146054</name>
</gene>
<dbReference type="OrthoDB" id="4069694at2759"/>
<evidence type="ECO:0000313" key="1">
    <source>
        <dbReference type="EMBL" id="ODQ79669.1"/>
    </source>
</evidence>
<dbReference type="InterPro" id="IPR000992">
    <property type="entry name" value="SRP1_TIP1"/>
</dbReference>
<dbReference type="Proteomes" id="UP000094336">
    <property type="component" value="Unassembled WGS sequence"/>
</dbReference>
<keyword evidence="2" id="KW-1185">Reference proteome</keyword>
<feature type="non-terminal residue" evidence="1">
    <location>
        <position position="189"/>
    </location>
</feature>
<evidence type="ECO:0000313" key="2">
    <source>
        <dbReference type="Proteomes" id="UP000094336"/>
    </source>
</evidence>
<accession>A0A1E3QPN0</accession>
<dbReference type="AlphaFoldDB" id="A0A1E3QPN0"/>
<protein>
    <submittedName>
        <fullName evidence="1">Uncharacterized protein</fullName>
    </submittedName>
</protein>
<reference evidence="2" key="1">
    <citation type="submission" date="2016-05" db="EMBL/GenBank/DDBJ databases">
        <title>Comparative genomics of biotechnologically important yeasts.</title>
        <authorList>
            <consortium name="DOE Joint Genome Institute"/>
            <person name="Riley R."/>
            <person name="Haridas S."/>
            <person name="Wolfe K.H."/>
            <person name="Lopes M.R."/>
            <person name="Hittinger C.T."/>
            <person name="Goker M."/>
            <person name="Salamov A."/>
            <person name="Wisecaver J."/>
            <person name="Long T.M."/>
            <person name="Aerts A.L."/>
            <person name="Barry K."/>
            <person name="Choi C."/>
            <person name="Clum A."/>
            <person name="Coughlan A.Y."/>
            <person name="Deshpande S."/>
            <person name="Douglass A.P."/>
            <person name="Hanson S.J."/>
            <person name="Klenk H.-P."/>
            <person name="Labutti K."/>
            <person name="Lapidus A."/>
            <person name="Lindquist E."/>
            <person name="Lipzen A."/>
            <person name="Meier-Kolthoff J.P."/>
            <person name="Ohm R.A."/>
            <person name="Otillar R.P."/>
            <person name="Pangilinan J."/>
            <person name="Peng Y."/>
            <person name="Rokas A."/>
            <person name="Rosa C.A."/>
            <person name="Scheuner C."/>
            <person name="Sibirny A.A."/>
            <person name="Slot J.C."/>
            <person name="Stielow J.B."/>
            <person name="Sun H."/>
            <person name="Kurtzman C.P."/>
            <person name="Blackwell M."/>
            <person name="Grigoriev I.V."/>
            <person name="Jeffries T.W."/>
        </authorList>
    </citation>
    <scope>NUCLEOTIDE SEQUENCE [LARGE SCALE GENOMIC DNA]</scope>
    <source>
        <strain evidence="2">NRRL Y-12698</strain>
    </source>
</reference>
<proteinExistence type="predicted"/>
<dbReference type="EMBL" id="KV454432">
    <property type="protein sequence ID" value="ODQ79669.1"/>
    <property type="molecule type" value="Genomic_DNA"/>
</dbReference>
<dbReference type="GeneID" id="30145031"/>
<dbReference type="Pfam" id="PF00660">
    <property type="entry name" value="SRP1_TIP1"/>
    <property type="match status" value="1"/>
</dbReference>
<name>A0A1E3QPN0_9ASCO</name>
<sequence length="189" mass="19547">MPVNPLAVAKAAVPLLALQKRLVDPLDTTCGLVALVEDIGENFAEYLPYLSEFPTDLIGLVDDSADVIASEVATLLDLGDLESVVTNLPFYPTRLSSVLANAAAACETVTSSATSPTVSSAVPVLTSSANAAPTAGGDPDANPCYIVALVNDVKANLDAYLPYEAQIPSALLNLALAAETYTDDSYTTL</sequence>